<dbReference type="Proteomes" id="UP001140562">
    <property type="component" value="Unassembled WGS sequence"/>
</dbReference>
<protein>
    <recommendedName>
        <fullName evidence="6">U2 small nuclear ribonucleoprotein A'</fullName>
    </recommendedName>
</protein>
<feature type="transmembrane region" description="Helical" evidence="7">
    <location>
        <begin position="31"/>
        <end position="52"/>
    </location>
</feature>
<comment type="caution">
    <text evidence="8">The sequence shown here is derived from an EMBL/GenBank/DDBJ whole genome shotgun (WGS) entry which is preliminary data.</text>
</comment>
<dbReference type="EMBL" id="JAPEUV010000108">
    <property type="protein sequence ID" value="KAJ4332809.1"/>
    <property type="molecule type" value="Genomic_DNA"/>
</dbReference>
<keyword evidence="7" id="KW-1133">Transmembrane helix</keyword>
<evidence type="ECO:0000256" key="6">
    <source>
        <dbReference type="ARBA" id="ARBA00024238"/>
    </source>
</evidence>
<dbReference type="InterPro" id="IPR044640">
    <property type="entry name" value="RU2A"/>
</dbReference>
<dbReference type="SUPFAM" id="SSF52058">
    <property type="entry name" value="L domain-like"/>
    <property type="match status" value="1"/>
</dbReference>
<keyword evidence="3" id="KW-0677">Repeat</keyword>
<dbReference type="PROSITE" id="PS51450">
    <property type="entry name" value="LRR"/>
    <property type="match status" value="1"/>
</dbReference>
<accession>A0A9W8WUA6</accession>
<evidence type="ECO:0000256" key="1">
    <source>
        <dbReference type="ARBA" id="ARBA00004123"/>
    </source>
</evidence>
<evidence type="ECO:0000256" key="7">
    <source>
        <dbReference type="SAM" id="Phobius"/>
    </source>
</evidence>
<dbReference type="GO" id="GO:0030620">
    <property type="term" value="F:U2 snRNA binding"/>
    <property type="evidence" value="ECO:0007669"/>
    <property type="project" value="InterPro"/>
</dbReference>
<dbReference type="OrthoDB" id="433501at2759"/>
<dbReference type="FunFam" id="3.80.10.10:FF:000026">
    <property type="entry name" value="U2 small nuclear ribonucleoprotein A"/>
    <property type="match status" value="1"/>
</dbReference>
<sequence length="434" mass="47877">MPQHHLATGTVSYPDAKSNYPAFPRVGFGKAIAIGIGAGAVGALVMTGSNWLEMLITRRPPSYVPARTIGNHLGVTPSYYSKHINLLNNAHHYGMGMLAGPVRAIMSYYGVIGPFAVFVHTGIRILFDQVAEMSVGVSALPWTWPINEQVIDVLHKGVYALVTGYISYLASTEDLTQILDVALRVNTANMRLTTDLINNSLSFINCLTERELDLRGHKISAIENMGAARDNDAIDLTDNDIAQLGNFPLQPRLRTLFLGQNRVSNIQPNLSTSIPNLQTLVLTKNRLTELADLDPLAGFKKLVHLTALGNPVVSKENYRYWVIWRCPTVRYLDFAKVKDVERKKAEELFGTSEEPTELASKIMGVKSKGFVVPATNGADSSNKQDRIYTDDEKRRMRAAIQQASSLAEMARLEKDFAEGRIPAHILEGGDPMET</sequence>
<dbReference type="Gene3D" id="3.80.10.10">
    <property type="entry name" value="Ribonuclease Inhibitor"/>
    <property type="match status" value="1"/>
</dbReference>
<evidence type="ECO:0000256" key="4">
    <source>
        <dbReference type="ARBA" id="ARBA00023242"/>
    </source>
</evidence>
<keyword evidence="7" id="KW-0472">Membrane</keyword>
<keyword evidence="4" id="KW-0539">Nucleus</keyword>
<comment type="similarity">
    <text evidence="5">Belongs to the U2 small nuclear ribonucleoprotein A family.</text>
</comment>
<dbReference type="PANTHER" id="PTHR10552">
    <property type="entry name" value="U2 SMALL NUCLEAR RIBONUCLEOPROTEIN A"/>
    <property type="match status" value="1"/>
</dbReference>
<dbReference type="Pfam" id="PF14580">
    <property type="entry name" value="LRR_9"/>
    <property type="match status" value="1"/>
</dbReference>
<keyword evidence="2" id="KW-0433">Leucine-rich repeat</keyword>
<keyword evidence="9" id="KW-1185">Reference proteome</keyword>
<gene>
    <name evidence="8" type="primary">VPS15_1</name>
    <name evidence="8" type="ORF">N0V87_008094</name>
</gene>
<dbReference type="GO" id="GO:0005686">
    <property type="term" value="C:U2 snRNP"/>
    <property type="evidence" value="ECO:0007669"/>
    <property type="project" value="TreeGrafter"/>
</dbReference>
<keyword evidence="8" id="KW-0808">Transferase</keyword>
<dbReference type="InterPro" id="IPR032675">
    <property type="entry name" value="LRR_dom_sf"/>
</dbReference>
<evidence type="ECO:0000256" key="3">
    <source>
        <dbReference type="ARBA" id="ARBA00022737"/>
    </source>
</evidence>
<evidence type="ECO:0000256" key="5">
    <source>
        <dbReference type="ARBA" id="ARBA00024196"/>
    </source>
</evidence>
<comment type="subcellular location">
    <subcellularLocation>
        <location evidence="1">Nucleus</location>
    </subcellularLocation>
</comment>
<keyword evidence="8" id="KW-0418">Kinase</keyword>
<evidence type="ECO:0000313" key="8">
    <source>
        <dbReference type="EMBL" id="KAJ4332809.1"/>
    </source>
</evidence>
<evidence type="ECO:0000256" key="2">
    <source>
        <dbReference type="ARBA" id="ARBA00022614"/>
    </source>
</evidence>
<proteinExistence type="inferred from homology"/>
<evidence type="ECO:0000313" key="9">
    <source>
        <dbReference type="Proteomes" id="UP001140562"/>
    </source>
</evidence>
<name>A0A9W8WUA6_9PLEO</name>
<keyword evidence="7" id="KW-0812">Transmembrane</keyword>
<dbReference type="PANTHER" id="PTHR10552:SF6">
    <property type="entry name" value="U2 SMALL NUCLEAR RIBONUCLEOPROTEIN A"/>
    <property type="match status" value="1"/>
</dbReference>
<dbReference type="GO" id="GO:0016301">
    <property type="term" value="F:kinase activity"/>
    <property type="evidence" value="ECO:0007669"/>
    <property type="project" value="UniProtKB-KW"/>
</dbReference>
<dbReference type="GO" id="GO:0000398">
    <property type="term" value="P:mRNA splicing, via spliceosome"/>
    <property type="evidence" value="ECO:0007669"/>
    <property type="project" value="InterPro"/>
</dbReference>
<organism evidence="8 9">
    <name type="scientific">Didymella glomerata</name>
    <dbReference type="NCBI Taxonomy" id="749621"/>
    <lineage>
        <taxon>Eukaryota</taxon>
        <taxon>Fungi</taxon>
        <taxon>Dikarya</taxon>
        <taxon>Ascomycota</taxon>
        <taxon>Pezizomycotina</taxon>
        <taxon>Dothideomycetes</taxon>
        <taxon>Pleosporomycetidae</taxon>
        <taxon>Pleosporales</taxon>
        <taxon>Pleosporineae</taxon>
        <taxon>Didymellaceae</taxon>
        <taxon>Didymella</taxon>
    </lineage>
</organism>
<reference evidence="8" key="1">
    <citation type="submission" date="2022-10" db="EMBL/GenBank/DDBJ databases">
        <title>Tapping the CABI collections for fungal endophytes: first genome assemblies for Collariella, Neodidymelliopsis, Ascochyta clinopodiicola, Didymella pomorum, Didymosphaeria variabile, Neocosmospora piperis and Neocucurbitaria cava.</title>
        <authorList>
            <person name="Hill R."/>
        </authorList>
    </citation>
    <scope>NUCLEOTIDE SEQUENCE</scope>
    <source>
        <strain evidence="8">IMI 360193</strain>
    </source>
</reference>
<feature type="transmembrane region" description="Helical" evidence="7">
    <location>
        <begin position="105"/>
        <end position="127"/>
    </location>
</feature>
<dbReference type="AlphaFoldDB" id="A0A9W8WUA6"/>
<dbReference type="InterPro" id="IPR001611">
    <property type="entry name" value="Leu-rich_rpt"/>
</dbReference>